<proteinExistence type="predicted"/>
<keyword evidence="2 7" id="KW-0067">ATP-binding</keyword>
<dbReference type="GO" id="GO:0008270">
    <property type="term" value="F:zinc ion binding"/>
    <property type="evidence" value="ECO:0007669"/>
    <property type="project" value="UniProtKB-KW"/>
</dbReference>
<dbReference type="InterPro" id="IPR027417">
    <property type="entry name" value="P-loop_NTPase"/>
</dbReference>
<dbReference type="PROSITE" id="PS51192">
    <property type="entry name" value="HELICASE_ATP_BIND_1"/>
    <property type="match status" value="1"/>
</dbReference>
<keyword evidence="3" id="KW-0863">Zinc-finger</keyword>
<dbReference type="Pfam" id="PF00271">
    <property type="entry name" value="Helicase_C"/>
    <property type="match status" value="1"/>
</dbReference>
<evidence type="ECO:0000259" key="5">
    <source>
        <dbReference type="PROSITE" id="PS51192"/>
    </source>
</evidence>
<dbReference type="GO" id="GO:0005524">
    <property type="term" value="F:ATP binding"/>
    <property type="evidence" value="ECO:0007669"/>
    <property type="project" value="InterPro"/>
</dbReference>
<dbReference type="SMART" id="SM00490">
    <property type="entry name" value="HELICc"/>
    <property type="match status" value="1"/>
</dbReference>
<dbReference type="SMART" id="SM00487">
    <property type="entry name" value="DEXDc"/>
    <property type="match status" value="1"/>
</dbReference>
<keyword evidence="8" id="KW-1185">Reference proteome</keyword>
<dbReference type="InterPro" id="IPR000330">
    <property type="entry name" value="SNF2_N"/>
</dbReference>
<dbReference type="PROSITE" id="PS51194">
    <property type="entry name" value="HELICASE_CTER"/>
    <property type="match status" value="1"/>
</dbReference>
<dbReference type="Proteomes" id="UP001155546">
    <property type="component" value="Unassembled WGS sequence"/>
</dbReference>
<dbReference type="InterPro" id="IPR014001">
    <property type="entry name" value="Helicase_ATP-bd"/>
</dbReference>
<keyword evidence="2 7" id="KW-0347">Helicase</keyword>
<dbReference type="SUPFAM" id="SSF52540">
    <property type="entry name" value="P-loop containing nucleoside triphosphate hydrolases"/>
    <property type="match status" value="2"/>
</dbReference>
<comment type="caution">
    <text evidence="7">The sequence shown here is derived from an EMBL/GenBank/DDBJ whole genome shotgun (WGS) entry which is preliminary data.</text>
</comment>
<dbReference type="InterPro" id="IPR007527">
    <property type="entry name" value="Znf_SWIM"/>
</dbReference>
<dbReference type="Gene3D" id="3.40.50.10810">
    <property type="entry name" value="Tandem AAA-ATPase domain"/>
    <property type="match status" value="1"/>
</dbReference>
<keyword evidence="3" id="KW-0862">Zinc</keyword>
<dbReference type="RefSeq" id="WP_261299900.1">
    <property type="nucleotide sequence ID" value="NZ_JAMTCD010000036.1"/>
</dbReference>
<feature type="domain" description="Helicase ATP-binding" evidence="5">
    <location>
        <begin position="621"/>
        <end position="783"/>
    </location>
</feature>
<keyword evidence="1" id="KW-0378">Hydrolase</keyword>
<reference evidence="7" key="1">
    <citation type="journal article" date="2023" name="Int. J. Syst. Evol. Microbiol.">
        <title>&lt;i&gt;Shewanella septentrionalis&lt;/i&gt; sp. nov. and &lt;i&gt;Shewanella holmiensis&lt;/i&gt; sp. nov., isolated from Baltic Sea water and sediments.</title>
        <authorList>
            <person name="Martin-Rodriguez A.J."/>
            <person name="Thorell K."/>
            <person name="Joffre E."/>
            <person name="Jensie-Markopoulos S."/>
            <person name="Moore E.R.B."/>
            <person name="Sjoling A."/>
        </authorList>
    </citation>
    <scope>NUCLEOTIDE SEQUENCE</scope>
    <source>
        <strain evidence="7">SP1S2-7</strain>
    </source>
</reference>
<dbReference type="Pfam" id="PF00176">
    <property type="entry name" value="SNF2-rel_dom"/>
    <property type="match status" value="1"/>
</dbReference>
<evidence type="ECO:0000313" key="8">
    <source>
        <dbReference type="Proteomes" id="UP001155546"/>
    </source>
</evidence>
<feature type="domain" description="Helicase C-terminal" evidence="6">
    <location>
        <begin position="911"/>
        <end position="1068"/>
    </location>
</feature>
<sequence>MSAKLFNLPIKLSHDLLAKLFTATQMQKAQNYLIQGRVLEVTASHDNHNIEAYTQGAVEDPYRQDISLVNVNHKVIMRSYCTCPVRRDCKHVAAALLALIDNKPVEEQRISQWLTQLTQLDNTQNKQDDDSVPDRIIYCLSSDPQGVYVELKSSKLNKKGLYNRGSKQTISDLRVHLPWWIGPEDKQIIGLLFANNLQGNKVYLEGEIGYLALMKMMHAQVAFWEDNRFPLEECAGVAPEFIWADMDKNHTQMQMTMPGLENWEFIATEPPLFIELDYLKLGRIDTDLSVGRLSLLQKMPPVPKTKLDTISHALLKHFPSKIVPIPNEIEFKEINQAVETRLTFGLINRSDSISKQPAIRVEFCYGDIRFDASEQFERISLLKKGNVQYQVHRQVDIEVQQLALLHEMGLTRVATELVDMSQAQRFFLTQGLLPDAIIAWSELSTEGADDLIERGFVVRFDSDFDLNIIDAELDVDLDDEDESGWFSLSLNADIDGQRISLLALVARWLQQHGEPDDEQELILPSDNGRFIKIKAKSIKPLISVIQELFNRHSSDAIQIPRNRAHLLNDLSASEVRLLNGERVRLLASKLASFNGITPIILPDGLNATLRDYQKQGVDWLCFLKEYQLGGILADDMGLGKTIQALAFLLYVKQQTQVSERKPSLIICPTSLVGNWQKEAEKFTPSLKVVVIHGSQRHQWLAKLEEYDVIVTTYPLIMRDEDIYHEHVFEHIILDEAQQIKNAQAKVTQVIKTLKARFRLCLSGTPLENHLGELKSLMDFCLPGLLGQHTYFNKEFRGPIEKQADVEKSMLLNQRISPFMLRRTKKQVVAELPEKTEIIQSLELEKDQRNLYESIRLVMEKKLRELFAKKGVSSSHIEFLDALLKLRQACCDPRLVKLEQAQKVTDNAKLNWLVQNLPEMLEEGRKVLIFSQFTSMLTLIEQELNALDIPFSKLTGQTKQRQNQIDAFQEGDNAVFLISLKAGGTGLNLTAADTVIHYDPWWNPAAERQATDRAYRIGQQNPVFVYKLIAEGTVEEKIQAMQQHKQGLADAILSDGQQGPWKGSADDLLALLS</sequence>
<protein>
    <submittedName>
        <fullName evidence="7">DEAD/DEAH box helicase</fullName>
    </submittedName>
</protein>
<evidence type="ECO:0000313" key="7">
    <source>
        <dbReference type="EMBL" id="MCT7943581.1"/>
    </source>
</evidence>
<feature type="domain" description="SWIM-type" evidence="4">
    <location>
        <begin position="73"/>
        <end position="100"/>
    </location>
</feature>
<dbReference type="CDD" id="cd18012">
    <property type="entry name" value="DEXQc_arch_SWI2_SNF2"/>
    <property type="match status" value="1"/>
</dbReference>
<keyword evidence="2 7" id="KW-0547">Nucleotide-binding</keyword>
<evidence type="ECO:0000259" key="6">
    <source>
        <dbReference type="PROSITE" id="PS51194"/>
    </source>
</evidence>
<dbReference type="EMBL" id="JAMTCD010000036">
    <property type="protein sequence ID" value="MCT7943581.1"/>
    <property type="molecule type" value="Genomic_DNA"/>
</dbReference>
<gene>
    <name evidence="7" type="ORF">NE535_17640</name>
</gene>
<dbReference type="GO" id="GO:0004386">
    <property type="term" value="F:helicase activity"/>
    <property type="evidence" value="ECO:0007669"/>
    <property type="project" value="UniProtKB-KW"/>
</dbReference>
<dbReference type="PROSITE" id="PS50966">
    <property type="entry name" value="ZF_SWIM"/>
    <property type="match status" value="1"/>
</dbReference>
<evidence type="ECO:0000259" key="4">
    <source>
        <dbReference type="PROSITE" id="PS50966"/>
    </source>
</evidence>
<keyword evidence="3" id="KW-0479">Metal-binding</keyword>
<evidence type="ECO:0000256" key="2">
    <source>
        <dbReference type="ARBA" id="ARBA00022806"/>
    </source>
</evidence>
<accession>A0A9X2WQ48</accession>
<evidence type="ECO:0000256" key="3">
    <source>
        <dbReference type="PROSITE-ProRule" id="PRU00325"/>
    </source>
</evidence>
<dbReference type="Gene3D" id="3.40.50.300">
    <property type="entry name" value="P-loop containing nucleotide triphosphate hydrolases"/>
    <property type="match status" value="1"/>
</dbReference>
<dbReference type="Pfam" id="PF04434">
    <property type="entry name" value="SWIM"/>
    <property type="match status" value="1"/>
</dbReference>
<dbReference type="GO" id="GO:0016787">
    <property type="term" value="F:hydrolase activity"/>
    <property type="evidence" value="ECO:0007669"/>
    <property type="project" value="UniProtKB-KW"/>
</dbReference>
<name>A0A9X2WQ48_9GAMM</name>
<dbReference type="InterPro" id="IPR001650">
    <property type="entry name" value="Helicase_C-like"/>
</dbReference>
<dbReference type="CDD" id="cd18793">
    <property type="entry name" value="SF2_C_SNF"/>
    <property type="match status" value="1"/>
</dbReference>
<dbReference type="InterPro" id="IPR049730">
    <property type="entry name" value="SNF2/RAD54-like_C"/>
</dbReference>
<organism evidence="7 8">
    <name type="scientific">Shewanella holmiensis</name>
    <dbReference type="NCBI Taxonomy" id="2952222"/>
    <lineage>
        <taxon>Bacteria</taxon>
        <taxon>Pseudomonadati</taxon>
        <taxon>Pseudomonadota</taxon>
        <taxon>Gammaproteobacteria</taxon>
        <taxon>Alteromonadales</taxon>
        <taxon>Shewanellaceae</taxon>
        <taxon>Shewanella</taxon>
    </lineage>
</organism>
<dbReference type="InterPro" id="IPR038718">
    <property type="entry name" value="SNF2-like_sf"/>
</dbReference>
<dbReference type="AlphaFoldDB" id="A0A9X2WQ48"/>
<dbReference type="PANTHER" id="PTHR10799">
    <property type="entry name" value="SNF2/RAD54 HELICASE FAMILY"/>
    <property type="match status" value="1"/>
</dbReference>
<evidence type="ECO:0000256" key="1">
    <source>
        <dbReference type="ARBA" id="ARBA00022801"/>
    </source>
</evidence>